<protein>
    <recommendedName>
        <fullName evidence="4">YtxH domain-containing protein</fullName>
    </recommendedName>
</protein>
<dbReference type="STRING" id="33888.A6122_0399"/>
<accession>A0A160KQS8</accession>
<dbReference type="Proteomes" id="UP000077071">
    <property type="component" value="Chromosome"/>
</dbReference>
<evidence type="ECO:0008006" key="4">
    <source>
        <dbReference type="Google" id="ProtNLM"/>
    </source>
</evidence>
<dbReference type="KEGG" id="rtn:A6122_0399"/>
<gene>
    <name evidence="2" type="ORF">A6122_0399</name>
</gene>
<organism evidence="2 3">
    <name type="scientific">Rathayibacter tritici</name>
    <dbReference type="NCBI Taxonomy" id="33888"/>
    <lineage>
        <taxon>Bacteria</taxon>
        <taxon>Bacillati</taxon>
        <taxon>Actinomycetota</taxon>
        <taxon>Actinomycetes</taxon>
        <taxon>Micrococcales</taxon>
        <taxon>Microbacteriaceae</taxon>
        <taxon>Rathayibacter</taxon>
    </lineage>
</organism>
<sequence>MKGKILFVAGAAAGYVLGARAGRKRYEQIASAASKFWQTQPVQDVAGAVGGAAKTQLSSVSDKAYEVVRSVVVKAVSGGKKAQGASDAEASAAARTAASKVDEAAASGGSGGSATSTSTSKA</sequence>
<feature type="region of interest" description="Disordered" evidence="1">
    <location>
        <begin position="101"/>
        <end position="122"/>
    </location>
</feature>
<evidence type="ECO:0000313" key="3">
    <source>
        <dbReference type="Proteomes" id="UP000077071"/>
    </source>
</evidence>
<evidence type="ECO:0000256" key="1">
    <source>
        <dbReference type="SAM" id="MobiDB-lite"/>
    </source>
</evidence>
<proteinExistence type="predicted"/>
<reference evidence="2 3" key="1">
    <citation type="submission" date="2016-05" db="EMBL/GenBank/DDBJ databases">
        <title>Complete genome sequence of Rathayibacter tritici NCPPB 1953.</title>
        <authorList>
            <person name="Park J."/>
            <person name="Lee H.-H."/>
            <person name="Lee S.-W."/>
            <person name="Seo Y.-S."/>
        </authorList>
    </citation>
    <scope>NUCLEOTIDE SEQUENCE [LARGE SCALE GENOMIC DNA]</scope>
    <source>
        <strain evidence="2 3">NCPPB 1953</strain>
    </source>
</reference>
<name>A0A160KQS8_9MICO</name>
<dbReference type="PATRIC" id="fig|33888.3.peg.453"/>
<dbReference type="EMBL" id="CP015515">
    <property type="protein sequence ID" value="AND15559.1"/>
    <property type="molecule type" value="Genomic_DNA"/>
</dbReference>
<dbReference type="RefSeq" id="WP_068251005.1">
    <property type="nucleotide sequence ID" value="NZ_CP015515.1"/>
</dbReference>
<dbReference type="AlphaFoldDB" id="A0A160KQS8"/>
<keyword evidence="3" id="KW-1185">Reference proteome</keyword>
<evidence type="ECO:0000313" key="2">
    <source>
        <dbReference type="EMBL" id="AND15559.1"/>
    </source>
</evidence>